<name>A0A317Q5W7_9GAMM</name>
<dbReference type="AlphaFoldDB" id="A0A317Q5W7"/>
<sequence>MIKARNYTAKLPAVAMLSGLVALAFGAAPAAHASSISFNSNADITVQACAYGRGAAAIAQAEAQAAAELAAFVKGPALLQLNEVADSLTTTSAAEATQWVQSLQEASQSGITVANLFVQSGQPWLQGSDTCVSMTLVRGTDVGGADALDGDIVWDDASREVAVVVNGEGWPNKAKGLSAQQVAEVDGLRRAVSQVVGVWLQQNYSQYSNSSIEQTNDEVNESLKDVVAQQLHTRSNGLVKRWQLLDTQMLSDGGVKLTLEAVVEKQELAQAAQDILTAIGSPRVRVMAPQPLADHLRLWLNQQGIEVSENASLLVNANADVRVSGNSARLHLGVQVEDAAGNLYGQWNNNPALLALPNKTGIHRDLLDVHLSHEQQRAALANALHEAFTQMVAQGGLIHEIAIARRYLSSTAELPGVLQTIGGVRDVQVAGNEQLVTAQLRYNGSAAELASVLSQVLPPLLAAPLPQARIDNAYKIKFL</sequence>
<dbReference type="RefSeq" id="WP_110076059.1">
    <property type="nucleotide sequence ID" value="NZ_QGTT01000008.1"/>
</dbReference>
<gene>
    <name evidence="2" type="ORF">DET45_10830</name>
</gene>
<feature type="signal peptide" evidence="1">
    <location>
        <begin position="1"/>
        <end position="33"/>
    </location>
</feature>
<organism evidence="2 3">
    <name type="scientific">Pseudidiomarina maritima</name>
    <dbReference type="NCBI Taxonomy" id="519453"/>
    <lineage>
        <taxon>Bacteria</taxon>
        <taxon>Pseudomonadati</taxon>
        <taxon>Pseudomonadota</taxon>
        <taxon>Gammaproteobacteria</taxon>
        <taxon>Alteromonadales</taxon>
        <taxon>Idiomarinaceae</taxon>
        <taxon>Pseudidiomarina</taxon>
    </lineage>
</organism>
<protein>
    <submittedName>
        <fullName evidence="2">Uncharacterized protein</fullName>
    </submittedName>
</protein>
<keyword evidence="3" id="KW-1185">Reference proteome</keyword>
<evidence type="ECO:0000256" key="1">
    <source>
        <dbReference type="SAM" id="SignalP"/>
    </source>
</evidence>
<proteinExistence type="predicted"/>
<reference evidence="2 3" key="1">
    <citation type="submission" date="2018-05" db="EMBL/GenBank/DDBJ databases">
        <title>Freshwater and sediment microbial communities from various areas in North America, analyzing microbe dynamics in response to fracking.</title>
        <authorList>
            <person name="Lamendella R."/>
        </authorList>
    </citation>
    <scope>NUCLEOTIDE SEQUENCE [LARGE SCALE GENOMIC DNA]</scope>
    <source>
        <strain evidence="2 3">125B1</strain>
    </source>
</reference>
<dbReference type="EMBL" id="QGTT01000008">
    <property type="protein sequence ID" value="PWW12198.1"/>
    <property type="molecule type" value="Genomic_DNA"/>
</dbReference>
<dbReference type="OrthoDB" id="5857647at2"/>
<evidence type="ECO:0000313" key="3">
    <source>
        <dbReference type="Proteomes" id="UP000246964"/>
    </source>
</evidence>
<evidence type="ECO:0000313" key="2">
    <source>
        <dbReference type="EMBL" id="PWW12198.1"/>
    </source>
</evidence>
<dbReference type="Proteomes" id="UP000246964">
    <property type="component" value="Unassembled WGS sequence"/>
</dbReference>
<keyword evidence="1" id="KW-0732">Signal</keyword>
<feature type="chain" id="PRO_5016311511" evidence="1">
    <location>
        <begin position="34"/>
        <end position="479"/>
    </location>
</feature>
<accession>A0A317Q5W7</accession>
<comment type="caution">
    <text evidence="2">The sequence shown here is derived from an EMBL/GenBank/DDBJ whole genome shotgun (WGS) entry which is preliminary data.</text>
</comment>